<dbReference type="InterPro" id="IPR036866">
    <property type="entry name" value="RibonucZ/Hydroxyglut_hydro"/>
</dbReference>
<organism evidence="4 5">
    <name type="scientific">Alteraurantiacibacter buctensis</name>
    <dbReference type="NCBI Taxonomy" id="1503981"/>
    <lineage>
        <taxon>Bacteria</taxon>
        <taxon>Pseudomonadati</taxon>
        <taxon>Pseudomonadota</taxon>
        <taxon>Alphaproteobacteria</taxon>
        <taxon>Sphingomonadales</taxon>
        <taxon>Erythrobacteraceae</taxon>
        <taxon>Alteraurantiacibacter</taxon>
    </lineage>
</organism>
<dbReference type="SUPFAM" id="SSF56281">
    <property type="entry name" value="Metallo-hydrolase/oxidoreductase"/>
    <property type="match status" value="1"/>
</dbReference>
<evidence type="ECO:0000259" key="3">
    <source>
        <dbReference type="SMART" id="SM00849"/>
    </source>
</evidence>
<accession>A0A844Z3K6</accession>
<feature type="signal peptide" evidence="2">
    <location>
        <begin position="1"/>
        <end position="22"/>
    </location>
</feature>
<sequence>MIGSRWFFGSVLALAMPLAAQAQVIGVPYDDGQRLPPQAPVLPPPPLPVLEGSPYVIYPVRGGTFMISGPSANVLVQVGLDGVLVVDTGPAGDAAGLLREIRRLSPRPIRYILNTNADADHVGGNVGLSGIGQDIGSGNERPDGVQGYGATPTLAHEQVMFRLLEEGASEGLPTLTYFVAQKDIFFNGEPVSLIYAPGHTGGDSLVMLRRSDVIAAGDIYTPDRYPELALDKGGSIAAYLASLNHLIALTIPEFNQQGGTFVVPGHGRLSDEGDIQDYRDMVTFIHDRVKAMVDRGMSLEQVQAARPSQDYDVRYSREAGDRFVAQIYTSLTQPPLADEATLEVPE</sequence>
<keyword evidence="5" id="KW-1185">Reference proteome</keyword>
<dbReference type="SMART" id="SM00849">
    <property type="entry name" value="Lactamase_B"/>
    <property type="match status" value="1"/>
</dbReference>
<proteinExistence type="inferred from homology"/>
<dbReference type="GO" id="GO:0017001">
    <property type="term" value="P:antibiotic catabolic process"/>
    <property type="evidence" value="ECO:0007669"/>
    <property type="project" value="UniProtKB-ARBA"/>
</dbReference>
<evidence type="ECO:0000256" key="2">
    <source>
        <dbReference type="SAM" id="SignalP"/>
    </source>
</evidence>
<keyword evidence="4" id="KW-0378">Hydrolase</keyword>
<comment type="similarity">
    <text evidence="1">Belongs to the metallo-beta-lactamase superfamily. Class-B beta-lactamase family.</text>
</comment>
<evidence type="ECO:0000313" key="4">
    <source>
        <dbReference type="EMBL" id="MXO73264.1"/>
    </source>
</evidence>
<feature type="domain" description="Metallo-beta-lactamase" evidence="3">
    <location>
        <begin position="71"/>
        <end position="266"/>
    </location>
</feature>
<dbReference type="InterPro" id="IPR001279">
    <property type="entry name" value="Metallo-B-lactamas"/>
</dbReference>
<gene>
    <name evidence="4" type="ORF">GRI99_16670</name>
</gene>
<dbReference type="GO" id="GO:0016787">
    <property type="term" value="F:hydrolase activity"/>
    <property type="evidence" value="ECO:0007669"/>
    <property type="project" value="UniProtKB-KW"/>
</dbReference>
<dbReference type="OrthoDB" id="420651at2"/>
<protein>
    <submittedName>
        <fullName evidence="4">MBL fold metallo-hydrolase</fullName>
    </submittedName>
</protein>
<keyword evidence="2" id="KW-0732">Signal</keyword>
<comment type="caution">
    <text evidence="4">The sequence shown here is derived from an EMBL/GenBank/DDBJ whole genome shotgun (WGS) entry which is preliminary data.</text>
</comment>
<evidence type="ECO:0000256" key="1">
    <source>
        <dbReference type="ARBA" id="ARBA00005250"/>
    </source>
</evidence>
<dbReference type="Pfam" id="PF00753">
    <property type="entry name" value="Lactamase_B"/>
    <property type="match status" value="1"/>
</dbReference>
<dbReference type="Proteomes" id="UP000466966">
    <property type="component" value="Unassembled WGS sequence"/>
</dbReference>
<dbReference type="AlphaFoldDB" id="A0A844Z3K6"/>
<reference evidence="4 5" key="1">
    <citation type="submission" date="2019-12" db="EMBL/GenBank/DDBJ databases">
        <title>Genomic-based taxomic classification of the family Erythrobacteraceae.</title>
        <authorList>
            <person name="Xu L."/>
        </authorList>
    </citation>
    <scope>NUCLEOTIDE SEQUENCE [LARGE SCALE GENOMIC DNA]</scope>
    <source>
        <strain evidence="4 5">M0322</strain>
    </source>
</reference>
<dbReference type="PANTHER" id="PTHR42951:SF4">
    <property type="entry name" value="ACYL-COENZYME A THIOESTERASE MBLAC2"/>
    <property type="match status" value="1"/>
</dbReference>
<name>A0A844Z3K6_9SPHN</name>
<evidence type="ECO:0000313" key="5">
    <source>
        <dbReference type="Proteomes" id="UP000466966"/>
    </source>
</evidence>
<feature type="chain" id="PRO_5033030105" evidence="2">
    <location>
        <begin position="23"/>
        <end position="346"/>
    </location>
</feature>
<dbReference type="PANTHER" id="PTHR42951">
    <property type="entry name" value="METALLO-BETA-LACTAMASE DOMAIN-CONTAINING"/>
    <property type="match status" value="1"/>
</dbReference>
<dbReference type="Gene3D" id="3.60.15.10">
    <property type="entry name" value="Ribonuclease Z/Hydroxyacylglutathione hydrolase-like"/>
    <property type="match status" value="1"/>
</dbReference>
<dbReference type="RefSeq" id="WP_160773191.1">
    <property type="nucleotide sequence ID" value="NZ_WTYV01000008.1"/>
</dbReference>
<dbReference type="InterPro" id="IPR050855">
    <property type="entry name" value="NDM-1-like"/>
</dbReference>
<dbReference type="EMBL" id="WTYV01000008">
    <property type="protein sequence ID" value="MXO73264.1"/>
    <property type="molecule type" value="Genomic_DNA"/>
</dbReference>